<evidence type="ECO:0000256" key="1">
    <source>
        <dbReference type="SAM" id="MobiDB-lite"/>
    </source>
</evidence>
<dbReference type="EMBL" id="KI966448">
    <property type="protein sequence ID" value="EWC43920.1"/>
    <property type="molecule type" value="Genomic_DNA"/>
</dbReference>
<dbReference type="AlphaFoldDB" id="W7I588"/>
<feature type="region of interest" description="Disordered" evidence="1">
    <location>
        <begin position="156"/>
        <end position="179"/>
    </location>
</feature>
<evidence type="ECO:0000313" key="2">
    <source>
        <dbReference type="EMBL" id="EWC43920.1"/>
    </source>
</evidence>
<evidence type="ECO:0000313" key="3">
    <source>
        <dbReference type="Proteomes" id="UP000024837"/>
    </source>
</evidence>
<dbReference type="HOGENOM" id="CLU_1481961_0_0_1"/>
<name>W7I588_9PEZI</name>
<reference evidence="2 3" key="1">
    <citation type="submission" date="2013-05" db="EMBL/GenBank/DDBJ databases">
        <title>Drechslerella stenobrocha genome reveals carnivorous origination and mechanical trapping mechanism of predatory fungi.</title>
        <authorList>
            <person name="Liu X."/>
            <person name="Zhang W."/>
            <person name="Liu K."/>
        </authorList>
    </citation>
    <scope>NUCLEOTIDE SEQUENCE [LARGE SCALE GENOMIC DNA]</scope>
    <source>
        <strain evidence="2 3">248</strain>
    </source>
</reference>
<organism evidence="2 3">
    <name type="scientific">Drechslerella stenobrocha 248</name>
    <dbReference type="NCBI Taxonomy" id="1043628"/>
    <lineage>
        <taxon>Eukaryota</taxon>
        <taxon>Fungi</taxon>
        <taxon>Dikarya</taxon>
        <taxon>Ascomycota</taxon>
        <taxon>Pezizomycotina</taxon>
        <taxon>Orbiliomycetes</taxon>
        <taxon>Orbiliales</taxon>
        <taxon>Orbiliaceae</taxon>
        <taxon>Drechslerella</taxon>
    </lineage>
</organism>
<dbReference type="OrthoDB" id="5492333at2759"/>
<protein>
    <submittedName>
        <fullName evidence="2">Uncharacterized protein</fullName>
    </submittedName>
</protein>
<dbReference type="Proteomes" id="UP000024837">
    <property type="component" value="Unassembled WGS sequence"/>
</dbReference>
<sequence length="203" mass="22661">MLETSDAAFGVGHFRHLTGNWDDIKFSPVIRGLKSHAKAARDNNKGIDPYIPRFEEQGETVIRTTNQLVLQSVSTDPTLHCNTRAVMLDMLRSTENSDMKDKRHQMWLLKWLMGQVRRSELKTSAAKRKAGYEGPKRSASKDAGLGSMYIIRREDSGPRIQDGPTTVNVSGNDPGRCLSKTETRKKREGLKISELVACGASMN</sequence>
<keyword evidence="3" id="KW-1185">Reference proteome</keyword>
<proteinExistence type="predicted"/>
<gene>
    <name evidence="2" type="ORF">DRE_01272</name>
</gene>
<accession>W7I588</accession>